<protein>
    <recommendedName>
        <fullName evidence="13">Cytochrome P450</fullName>
    </recommendedName>
</protein>
<evidence type="ECO:0000256" key="5">
    <source>
        <dbReference type="ARBA" id="ARBA00023002"/>
    </source>
</evidence>
<keyword evidence="5" id="KW-0560">Oxidoreductase</keyword>
<evidence type="ECO:0000256" key="2">
    <source>
        <dbReference type="ARBA" id="ARBA00010617"/>
    </source>
</evidence>
<keyword evidence="6 8" id="KW-0408">Iron</keyword>
<dbReference type="PANTHER" id="PTHR24286">
    <property type="entry name" value="CYTOCHROME P450 26"/>
    <property type="match status" value="1"/>
</dbReference>
<feature type="binding site" description="axial binding residue" evidence="8">
    <location>
        <position position="722"/>
    </location>
    <ligand>
        <name>heme</name>
        <dbReference type="ChEBI" id="CHEBI:30413"/>
    </ligand>
    <ligandPart>
        <name>Fe</name>
        <dbReference type="ChEBI" id="CHEBI:18248"/>
    </ligandPart>
</feature>
<evidence type="ECO:0000256" key="1">
    <source>
        <dbReference type="ARBA" id="ARBA00001971"/>
    </source>
</evidence>
<evidence type="ECO:0000313" key="12">
    <source>
        <dbReference type="Proteomes" id="UP000559027"/>
    </source>
</evidence>
<dbReference type="InterPro" id="IPR036396">
    <property type="entry name" value="Cyt_P450_sf"/>
</dbReference>
<dbReference type="GO" id="GO:0020037">
    <property type="term" value="F:heme binding"/>
    <property type="evidence" value="ECO:0007669"/>
    <property type="project" value="InterPro"/>
</dbReference>
<organism evidence="11 12">
    <name type="scientific">Leucocoprinus leucothites</name>
    <dbReference type="NCBI Taxonomy" id="201217"/>
    <lineage>
        <taxon>Eukaryota</taxon>
        <taxon>Fungi</taxon>
        <taxon>Dikarya</taxon>
        <taxon>Basidiomycota</taxon>
        <taxon>Agaricomycotina</taxon>
        <taxon>Agaricomycetes</taxon>
        <taxon>Agaricomycetidae</taxon>
        <taxon>Agaricales</taxon>
        <taxon>Agaricineae</taxon>
        <taxon>Agaricaceae</taxon>
        <taxon>Leucocoprinus</taxon>
    </lineage>
</organism>
<reference evidence="11 12" key="1">
    <citation type="journal article" date="2020" name="ISME J.">
        <title>Uncovering the hidden diversity of litter-decomposition mechanisms in mushroom-forming fungi.</title>
        <authorList>
            <person name="Floudas D."/>
            <person name="Bentzer J."/>
            <person name="Ahren D."/>
            <person name="Johansson T."/>
            <person name="Persson P."/>
            <person name="Tunlid A."/>
        </authorList>
    </citation>
    <scope>NUCLEOTIDE SEQUENCE [LARGE SCALE GENOMIC DNA]</scope>
    <source>
        <strain evidence="11 12">CBS 146.42</strain>
    </source>
</reference>
<dbReference type="SUPFAM" id="SSF48264">
    <property type="entry name" value="Cytochrome P450"/>
    <property type="match status" value="2"/>
</dbReference>
<evidence type="ECO:0000256" key="4">
    <source>
        <dbReference type="ARBA" id="ARBA00022723"/>
    </source>
</evidence>
<dbReference type="AlphaFoldDB" id="A0A8H5G2J3"/>
<keyword evidence="10" id="KW-0812">Transmembrane</keyword>
<keyword evidence="10" id="KW-1133">Transmembrane helix</keyword>
<keyword evidence="12" id="KW-1185">Reference proteome</keyword>
<keyword evidence="10" id="KW-0472">Membrane</keyword>
<gene>
    <name evidence="11" type="ORF">D9756_006527</name>
</gene>
<evidence type="ECO:0000256" key="8">
    <source>
        <dbReference type="PIRSR" id="PIRSR602401-1"/>
    </source>
</evidence>
<proteinExistence type="inferred from homology"/>
<dbReference type="OrthoDB" id="1055148at2759"/>
<dbReference type="Pfam" id="PF00067">
    <property type="entry name" value="p450"/>
    <property type="match status" value="2"/>
</dbReference>
<comment type="cofactor">
    <cofactor evidence="1 8">
        <name>heme</name>
        <dbReference type="ChEBI" id="CHEBI:30413"/>
    </cofactor>
</comment>
<dbReference type="PRINTS" id="PR00385">
    <property type="entry name" value="P450"/>
</dbReference>
<evidence type="ECO:0008006" key="13">
    <source>
        <dbReference type="Google" id="ProtNLM"/>
    </source>
</evidence>
<evidence type="ECO:0000256" key="3">
    <source>
        <dbReference type="ARBA" id="ARBA00022617"/>
    </source>
</evidence>
<feature type="compositionally biased region" description="Low complexity" evidence="9">
    <location>
        <begin position="557"/>
        <end position="583"/>
    </location>
</feature>
<evidence type="ECO:0000256" key="9">
    <source>
        <dbReference type="SAM" id="MobiDB-lite"/>
    </source>
</evidence>
<sequence length="797" mass="87140">MKPQPEDNVYWSIQSCEFLAAMPYAIGLQSAANAFLSAGFATQFTVAVIILLSIILIISAFQKDAPDAPASLPGLSLFHITPFYKKRFDFLSWGIHATGQSIFQFKLLRNTVVVVSGESGRQAFFSAKGLDLTEGFKILSGAIPNVSGVTTDLQSRRIATIHKRVAAAQREGHLNILLPHLLEDSRRVMERWGTSGRFDPFEKIYETTIRALSCGEIADDHALVSRIKQLYDKLDVGTTPTSILMPWLPSWTMVNKLWSTKEIYDIIVAAVKQRQELLTRIGEGEKPQDTLQLLLDAGDDRMAVVGFIMGLLIAGARATGTSGSWLVTFLASHPEWARKARAEVEDLVAAHTNVRFPSPSTPVSWAPFATTQIAGSDSFSRSGNSGYGLSRPIRPTTLTTDLPSFVTSSGSPIVSTSPTSSIRAPTSPLASSPAIPSPTIPTAWSSRRQSYQSYPYHPQRRDSQSSTVTKNKRKRCNSGSGSDGDPSRRVGSRRGSVVVRKEPTPKEREERVGFPDSDGEKEFELEDRVIGGPVSLLGDGNGRRRRKDAITVSSKKTSSQPQGSAPSSPTTPSPASDTTIPASSPLPPLTSSPSPFIIPPSPPTPTTPPSISHALNQIPLNVWESPSSTPILDALIKETLRIAQPHTAMRRNVGPEFYIDGKRIETGDYVVYPFSDVHLDEDIYDNAGVWMPERWLSEEKEKVPGKDVPFGYVGWGAGKSMCLGTRLAKVELKLLIAMFVLGFDFGVVDKKGNPIRPGAGLAEADSELPSPNWNDILLCRPEKKFWLGYERRKGMEL</sequence>
<dbReference type="Proteomes" id="UP000559027">
    <property type="component" value="Unassembled WGS sequence"/>
</dbReference>
<evidence type="ECO:0000313" key="11">
    <source>
        <dbReference type="EMBL" id="KAF5357061.1"/>
    </source>
</evidence>
<feature type="transmembrane region" description="Helical" evidence="10">
    <location>
        <begin position="34"/>
        <end position="61"/>
    </location>
</feature>
<feature type="region of interest" description="Disordered" evidence="9">
    <location>
        <begin position="400"/>
        <end position="612"/>
    </location>
</feature>
<comment type="caution">
    <text evidence="11">The sequence shown here is derived from an EMBL/GenBank/DDBJ whole genome shotgun (WGS) entry which is preliminary data.</text>
</comment>
<dbReference type="PRINTS" id="PR00463">
    <property type="entry name" value="EP450I"/>
</dbReference>
<evidence type="ECO:0000256" key="7">
    <source>
        <dbReference type="ARBA" id="ARBA00023033"/>
    </source>
</evidence>
<feature type="compositionally biased region" description="Low complexity" evidence="9">
    <location>
        <begin position="406"/>
        <end position="434"/>
    </location>
</feature>
<dbReference type="InterPro" id="IPR001128">
    <property type="entry name" value="Cyt_P450"/>
</dbReference>
<dbReference type="PANTHER" id="PTHR24286:SF24">
    <property type="entry name" value="LANOSTEROL 14-ALPHA DEMETHYLASE"/>
    <property type="match status" value="1"/>
</dbReference>
<feature type="compositionally biased region" description="Pro residues" evidence="9">
    <location>
        <begin position="584"/>
        <end position="608"/>
    </location>
</feature>
<evidence type="ECO:0000256" key="6">
    <source>
        <dbReference type="ARBA" id="ARBA00023004"/>
    </source>
</evidence>
<accession>A0A8H5G2J3</accession>
<dbReference type="GO" id="GO:0004497">
    <property type="term" value="F:monooxygenase activity"/>
    <property type="evidence" value="ECO:0007669"/>
    <property type="project" value="UniProtKB-KW"/>
</dbReference>
<name>A0A8H5G2J3_9AGAR</name>
<feature type="compositionally biased region" description="Low complexity" evidence="9">
    <location>
        <begin position="440"/>
        <end position="454"/>
    </location>
</feature>
<dbReference type="GO" id="GO:0016125">
    <property type="term" value="P:sterol metabolic process"/>
    <property type="evidence" value="ECO:0007669"/>
    <property type="project" value="TreeGrafter"/>
</dbReference>
<dbReference type="CDD" id="cd00302">
    <property type="entry name" value="cytochrome_P450"/>
    <property type="match status" value="1"/>
</dbReference>
<dbReference type="EMBL" id="JAACJO010000006">
    <property type="protein sequence ID" value="KAF5357061.1"/>
    <property type="molecule type" value="Genomic_DNA"/>
</dbReference>
<dbReference type="GO" id="GO:0016705">
    <property type="term" value="F:oxidoreductase activity, acting on paired donors, with incorporation or reduction of molecular oxygen"/>
    <property type="evidence" value="ECO:0007669"/>
    <property type="project" value="InterPro"/>
</dbReference>
<evidence type="ECO:0000256" key="10">
    <source>
        <dbReference type="SAM" id="Phobius"/>
    </source>
</evidence>
<keyword evidence="7" id="KW-0503">Monooxygenase</keyword>
<dbReference type="GO" id="GO:0005506">
    <property type="term" value="F:iron ion binding"/>
    <property type="evidence" value="ECO:0007669"/>
    <property type="project" value="InterPro"/>
</dbReference>
<comment type="similarity">
    <text evidence="2">Belongs to the cytochrome P450 family.</text>
</comment>
<dbReference type="InterPro" id="IPR002401">
    <property type="entry name" value="Cyt_P450_E_grp-I"/>
</dbReference>
<keyword evidence="3 8" id="KW-0349">Heme</keyword>
<keyword evidence="4 8" id="KW-0479">Metal-binding</keyword>
<dbReference type="Gene3D" id="1.10.630.10">
    <property type="entry name" value="Cytochrome P450"/>
    <property type="match status" value="2"/>
</dbReference>
<feature type="compositionally biased region" description="Basic and acidic residues" evidence="9">
    <location>
        <begin position="499"/>
        <end position="529"/>
    </location>
</feature>